<keyword evidence="1" id="KW-0472">Membrane</keyword>
<dbReference type="Proteomes" id="UP000287447">
    <property type="component" value="Unassembled WGS sequence"/>
</dbReference>
<comment type="caution">
    <text evidence="2">The sequence shown here is derived from an EMBL/GenBank/DDBJ whole genome shotgun (WGS) entry which is preliminary data.</text>
</comment>
<evidence type="ECO:0000313" key="3">
    <source>
        <dbReference type="Proteomes" id="UP000287447"/>
    </source>
</evidence>
<protein>
    <recommendedName>
        <fullName evidence="4">VPLPA-CTERM sorting domain-containing protein</fullName>
    </recommendedName>
</protein>
<feature type="transmembrane region" description="Helical" evidence="1">
    <location>
        <begin position="38"/>
        <end position="60"/>
    </location>
</feature>
<keyword evidence="1" id="KW-0812">Transmembrane</keyword>
<dbReference type="EMBL" id="SADE01000003">
    <property type="protein sequence ID" value="RVU35178.1"/>
    <property type="molecule type" value="Genomic_DNA"/>
</dbReference>
<feature type="transmembrane region" description="Helical" evidence="1">
    <location>
        <begin position="262"/>
        <end position="281"/>
    </location>
</feature>
<accession>A0A437QKZ5</accession>
<reference evidence="3" key="1">
    <citation type="submission" date="2019-01" db="EMBL/GenBank/DDBJ databases">
        <title>Gri0909 isolated from a small marine red alga.</title>
        <authorList>
            <person name="Kim J."/>
            <person name="Jeong S.E."/>
            <person name="Jeon C.O."/>
        </authorList>
    </citation>
    <scope>NUCLEOTIDE SEQUENCE [LARGE SCALE GENOMIC DNA]</scope>
    <source>
        <strain evidence="3">Gri0909</strain>
    </source>
</reference>
<keyword evidence="1" id="KW-1133">Transmembrane helix</keyword>
<evidence type="ECO:0000313" key="2">
    <source>
        <dbReference type="EMBL" id="RVU35178.1"/>
    </source>
</evidence>
<gene>
    <name evidence="2" type="ORF">EOI86_20390</name>
</gene>
<proteinExistence type="predicted"/>
<dbReference type="RefSeq" id="WP_127767499.1">
    <property type="nucleotide sequence ID" value="NZ_SADE01000003.1"/>
</dbReference>
<keyword evidence="3" id="KW-1185">Reference proteome</keyword>
<name>A0A437QKZ5_9PROT</name>
<evidence type="ECO:0000256" key="1">
    <source>
        <dbReference type="SAM" id="Phobius"/>
    </source>
</evidence>
<dbReference type="AlphaFoldDB" id="A0A437QKZ5"/>
<sequence length="287" mass="30424">MVKSTSSIKFTLGLVLGFLLTFHTAADAAIFRIEATSKIVAFSMAAVWLYLAGVLGLGFLRRRSVAHVCLGEKLRTKQIFAAAILGLAMLLSGKAALAATINLTTFSFADGGQDDFFENGFLENGEVVFDNEGGPVSITFSNLQTSNNLGGGIVDRNGVFFGDDPLTNIVFSVDLTFSVPVIITSFRVTNLDDDVTGSFLQLSGVNGTSGPVNLEGFGEMPVDMGTIPVFLPDTPYTLTHTVSGIRQFVQIGRIDLQEVTAVPLPATAFFLIGAVAGLCLLRGRRAA</sequence>
<evidence type="ECO:0008006" key="4">
    <source>
        <dbReference type="Google" id="ProtNLM"/>
    </source>
</evidence>
<organism evidence="2 3">
    <name type="scientific">Hwanghaeella grinnelliae</name>
    <dbReference type="NCBI Taxonomy" id="2500179"/>
    <lineage>
        <taxon>Bacteria</taxon>
        <taxon>Pseudomonadati</taxon>
        <taxon>Pseudomonadota</taxon>
        <taxon>Alphaproteobacteria</taxon>
        <taxon>Rhodospirillales</taxon>
        <taxon>Rhodospirillaceae</taxon>
        <taxon>Hwanghaeella</taxon>
    </lineage>
</organism>
<feature type="transmembrane region" description="Helical" evidence="1">
    <location>
        <begin position="80"/>
        <end position="101"/>
    </location>
</feature>